<feature type="compositionally biased region" description="Basic residues" evidence="1">
    <location>
        <begin position="145"/>
        <end position="155"/>
    </location>
</feature>
<feature type="compositionally biased region" description="Polar residues" evidence="1">
    <location>
        <begin position="191"/>
        <end position="200"/>
    </location>
</feature>
<dbReference type="Proteomes" id="UP001141434">
    <property type="component" value="Unassembled WGS sequence"/>
</dbReference>
<feature type="compositionally biased region" description="Basic residues" evidence="1">
    <location>
        <begin position="78"/>
        <end position="87"/>
    </location>
</feature>
<dbReference type="EMBL" id="JAPMSZ010000011">
    <property type="protein sequence ID" value="KAJ5083899.1"/>
    <property type="molecule type" value="Genomic_DNA"/>
</dbReference>
<dbReference type="AlphaFoldDB" id="A0A9W9ELF6"/>
<keyword evidence="2" id="KW-1133">Transmembrane helix</keyword>
<reference evidence="3" key="2">
    <citation type="journal article" date="2023" name="IMA Fungus">
        <title>Comparative genomic study of the Penicillium genus elucidates a diverse pangenome and 15 lateral gene transfer events.</title>
        <authorList>
            <person name="Petersen C."/>
            <person name="Sorensen T."/>
            <person name="Nielsen M.R."/>
            <person name="Sondergaard T.E."/>
            <person name="Sorensen J.L."/>
            <person name="Fitzpatrick D.A."/>
            <person name="Frisvad J.C."/>
            <person name="Nielsen K.L."/>
        </authorList>
    </citation>
    <scope>NUCLEOTIDE SEQUENCE</scope>
    <source>
        <strain evidence="3">IBT 34128</strain>
    </source>
</reference>
<feature type="compositionally biased region" description="Basic and acidic residues" evidence="1">
    <location>
        <begin position="46"/>
        <end position="63"/>
    </location>
</feature>
<keyword evidence="2" id="KW-0812">Transmembrane</keyword>
<evidence type="ECO:0000313" key="4">
    <source>
        <dbReference type="Proteomes" id="UP001141434"/>
    </source>
</evidence>
<feature type="region of interest" description="Disordered" evidence="1">
    <location>
        <begin position="78"/>
        <end position="253"/>
    </location>
</feature>
<sequence length="253" mass="29547">MDGNTLIALLIGLTLAVAAIGWLFYCWYRRRVRVGVLVSEAHARMNQDRDQADWDPERGDYSPRRHIPRFSNAAWIRPKRVQPRRRQHSEYIVLRRLSPSPDRHQHGDARGKQWDGEHSNVKTTPKRRRQNQNQQQNQQSQGQSKRNKKKQRHQQRQQQQQPRTKKKKQQQRQNSPQASPAPVQQGEATWEDTSWQAEQKNTTDAKGNKPDGQQAYQNGGWSSADTHWNTNKNNQSGQQQDQPVDQGQESKGW</sequence>
<evidence type="ECO:0000313" key="3">
    <source>
        <dbReference type="EMBL" id="KAJ5083899.1"/>
    </source>
</evidence>
<feature type="compositionally biased region" description="Low complexity" evidence="1">
    <location>
        <begin position="131"/>
        <end position="144"/>
    </location>
</feature>
<keyword evidence="2" id="KW-0472">Membrane</keyword>
<evidence type="ECO:0000256" key="1">
    <source>
        <dbReference type="SAM" id="MobiDB-lite"/>
    </source>
</evidence>
<reference evidence="3" key="1">
    <citation type="submission" date="2022-11" db="EMBL/GenBank/DDBJ databases">
        <authorList>
            <person name="Petersen C."/>
        </authorList>
    </citation>
    <scope>NUCLEOTIDE SEQUENCE</scope>
    <source>
        <strain evidence="3">IBT 34128</strain>
    </source>
</reference>
<comment type="caution">
    <text evidence="3">The sequence shown here is derived from an EMBL/GenBank/DDBJ whole genome shotgun (WGS) entry which is preliminary data.</text>
</comment>
<feature type="region of interest" description="Disordered" evidence="1">
    <location>
        <begin position="46"/>
        <end position="65"/>
    </location>
</feature>
<proteinExistence type="predicted"/>
<dbReference type="OrthoDB" id="4365276at2759"/>
<keyword evidence="4" id="KW-1185">Reference proteome</keyword>
<feature type="compositionally biased region" description="Low complexity" evidence="1">
    <location>
        <begin position="235"/>
        <end position="247"/>
    </location>
</feature>
<feature type="compositionally biased region" description="Basic and acidic residues" evidence="1">
    <location>
        <begin position="101"/>
        <end position="120"/>
    </location>
</feature>
<accession>A0A9W9ELF6</accession>
<protein>
    <submittedName>
        <fullName evidence="3">Uncharacterized protein</fullName>
    </submittedName>
</protein>
<feature type="transmembrane region" description="Helical" evidence="2">
    <location>
        <begin position="6"/>
        <end position="28"/>
    </location>
</feature>
<dbReference type="RefSeq" id="XP_056507296.1">
    <property type="nucleotide sequence ID" value="XM_056659003.1"/>
</dbReference>
<name>A0A9W9ELF6_9EURO</name>
<dbReference type="GeneID" id="81398172"/>
<evidence type="ECO:0000256" key="2">
    <source>
        <dbReference type="SAM" id="Phobius"/>
    </source>
</evidence>
<gene>
    <name evidence="3" type="ORF">NUU61_008478</name>
</gene>
<organism evidence="3 4">
    <name type="scientific">Penicillium alfredii</name>
    <dbReference type="NCBI Taxonomy" id="1506179"/>
    <lineage>
        <taxon>Eukaryota</taxon>
        <taxon>Fungi</taxon>
        <taxon>Dikarya</taxon>
        <taxon>Ascomycota</taxon>
        <taxon>Pezizomycotina</taxon>
        <taxon>Eurotiomycetes</taxon>
        <taxon>Eurotiomycetidae</taxon>
        <taxon>Eurotiales</taxon>
        <taxon>Aspergillaceae</taxon>
        <taxon>Penicillium</taxon>
    </lineage>
</organism>
<feature type="compositionally biased region" description="Polar residues" evidence="1">
    <location>
        <begin position="214"/>
        <end position="234"/>
    </location>
</feature>